<keyword evidence="1 4" id="KW-0963">Cytoplasm</keyword>
<evidence type="ECO:0000259" key="5">
    <source>
        <dbReference type="PROSITE" id="PS50250"/>
    </source>
</evidence>
<dbReference type="GO" id="GO:0003743">
    <property type="term" value="F:translation initiation factor activity"/>
    <property type="evidence" value="ECO:0007669"/>
    <property type="project" value="UniProtKB-UniRule"/>
</dbReference>
<dbReference type="GO" id="GO:0016282">
    <property type="term" value="C:eukaryotic 43S preinitiation complex"/>
    <property type="evidence" value="ECO:0007669"/>
    <property type="project" value="UniProtKB-UniRule"/>
</dbReference>
<comment type="caution">
    <text evidence="6">The sequence shown here is derived from an EMBL/GenBank/DDBJ whole genome shotgun (WGS) entry which is preliminary data.</text>
</comment>
<organism evidence="6 7">
    <name type="scientific">Meloidogyne graminicola</name>
    <dbReference type="NCBI Taxonomy" id="189291"/>
    <lineage>
        <taxon>Eukaryota</taxon>
        <taxon>Metazoa</taxon>
        <taxon>Ecdysozoa</taxon>
        <taxon>Nematoda</taxon>
        <taxon>Chromadorea</taxon>
        <taxon>Rhabditida</taxon>
        <taxon>Tylenchina</taxon>
        <taxon>Tylenchomorpha</taxon>
        <taxon>Tylenchoidea</taxon>
        <taxon>Meloidogynidae</taxon>
        <taxon>Meloidogyninae</taxon>
        <taxon>Meloidogyne</taxon>
    </lineage>
</organism>
<dbReference type="PANTHER" id="PTHR13242:SF0">
    <property type="entry name" value="EUKARYOTIC TRANSLATION INITIATION FACTOR 3 SUBUNIT L"/>
    <property type="match status" value="1"/>
</dbReference>
<dbReference type="EMBL" id="JABEBT010000005">
    <property type="protein sequence ID" value="KAF7639359.1"/>
    <property type="molecule type" value="Genomic_DNA"/>
</dbReference>
<evidence type="ECO:0000256" key="2">
    <source>
        <dbReference type="ARBA" id="ARBA00022540"/>
    </source>
</evidence>
<dbReference type="Proteomes" id="UP000605970">
    <property type="component" value="Unassembled WGS sequence"/>
</dbReference>
<accession>A0A8T0A239</accession>
<keyword evidence="7" id="KW-1185">Reference proteome</keyword>
<protein>
    <recommendedName>
        <fullName evidence="4">Eukaryotic translation initiation factor 3 subunit L</fullName>
        <shortName evidence="4">eIF3l</shortName>
    </recommendedName>
</protein>
<comment type="function">
    <text evidence="4">Component of the eukaryotic translation initiation factor 3 (eIF-3) complex, which is involved in protein synthesis of a specialized repertoire of mRNAs and, together with other initiation factors, stimulates binding of mRNA and methionyl-tRNAi to the 40S ribosome. The eIF-3 complex specifically targets and initiates translation of a subset of mRNAs involved in cell proliferation.</text>
</comment>
<evidence type="ECO:0000256" key="3">
    <source>
        <dbReference type="ARBA" id="ARBA00022917"/>
    </source>
</evidence>
<dbReference type="HAMAP" id="MF_03011">
    <property type="entry name" value="eIF3l"/>
    <property type="match status" value="1"/>
</dbReference>
<dbReference type="AlphaFoldDB" id="A0A8T0A239"/>
<reference evidence="6" key="1">
    <citation type="journal article" date="2020" name="Ecol. Evol.">
        <title>Genome structure and content of the rice root-knot nematode (Meloidogyne graminicola).</title>
        <authorList>
            <person name="Phan N.T."/>
            <person name="Danchin E.G.J."/>
            <person name="Klopp C."/>
            <person name="Perfus-Barbeoch L."/>
            <person name="Kozlowski D.K."/>
            <person name="Koutsovoulos G.D."/>
            <person name="Lopez-Roques C."/>
            <person name="Bouchez O."/>
            <person name="Zahm M."/>
            <person name="Besnard G."/>
            <person name="Bellafiore S."/>
        </authorList>
    </citation>
    <scope>NUCLEOTIDE SEQUENCE</scope>
    <source>
        <strain evidence="6">VN-18</strain>
    </source>
</reference>
<comment type="subunit">
    <text evidence="4">Component of the eukaryotic translation initiation factor 3 (eIF-3) complex.</text>
</comment>
<dbReference type="PROSITE" id="PS50250">
    <property type="entry name" value="PCI"/>
    <property type="match status" value="1"/>
</dbReference>
<evidence type="ECO:0000313" key="7">
    <source>
        <dbReference type="Proteomes" id="UP000605970"/>
    </source>
</evidence>
<name>A0A8T0A239_9BILA</name>
<dbReference type="OrthoDB" id="15082at2759"/>
<dbReference type="GO" id="GO:0005852">
    <property type="term" value="C:eukaryotic translation initiation factor 3 complex"/>
    <property type="evidence" value="ECO:0007669"/>
    <property type="project" value="UniProtKB-UniRule"/>
</dbReference>
<evidence type="ECO:0000256" key="4">
    <source>
        <dbReference type="HAMAP-Rule" id="MF_03011"/>
    </source>
</evidence>
<comment type="subcellular location">
    <subcellularLocation>
        <location evidence="4">Cytoplasm</location>
    </subcellularLocation>
</comment>
<dbReference type="InterPro" id="IPR000717">
    <property type="entry name" value="PCI_dom"/>
</dbReference>
<comment type="similarity">
    <text evidence="4">Belongs to the eIF-3 subunit L family.</text>
</comment>
<dbReference type="Pfam" id="PF10255">
    <property type="entry name" value="Paf67"/>
    <property type="match status" value="1"/>
</dbReference>
<dbReference type="GO" id="GO:0001732">
    <property type="term" value="P:formation of cytoplasmic translation initiation complex"/>
    <property type="evidence" value="ECO:0007669"/>
    <property type="project" value="UniProtKB-UniRule"/>
</dbReference>
<dbReference type="PANTHER" id="PTHR13242">
    <property type="entry name" value="EUKARYOTIC TRANSLATION INITIATION FACTOR 3"/>
    <property type="match status" value="1"/>
</dbReference>
<proteinExistence type="inferred from homology"/>
<sequence length="636" mass="75300">MYNDRDFDVDLPDEVIYFLRYFKEMIERQSVTEILGLYEHGFPELTEKFFSEKMWPDDKVVEKIVGTDNDLFICLYKELYYRDLYTRMQRGPSLIHRYESYMNYSKLFSEILRTKEINDKTVPNEPIALQLPNVWLWDIIDEFVYQFQAFCLYKANPSKRSPEEIEDLIELEQTQNAWNIYPVLNILYSLLTKSQINEQLKAIREGGNPDDVADEFGRSDLYFKLGYFSLIGLLRTHVLLGDYHQALQTVEYLDMDPKGLHNQVPSCLVTLHYFVGFSHMMMRNYAEATKIFINCLLYIQRTQNMQQQLQQNQQRNKSGKYDVIGKTNEQLYHLLTICLTLQPQRIDDSIQTQLQDKFSERMFKMENGNIEEFRTAFQQGCPKFLSPTTVVYEGVNIAKEPLIRQCSAFLEGIESQISLPILRGYLKLYTTLPIQKLASFMDIPEEEMDTFTSKLLTYKMIVAELGKETIDRNDTTNDDFTDLDFYVDKDMIMIADTKVARRVGEYFIKQIVNLQKRRLIQQLDKNNERIYSKSSKINSRVFKQWPEINIEEIFSKKVEEIKKEEEEEKKVEEVEQTISDKRLWDRLFKEVLPEGTPILPYFALHFMFSLYVKKSSQLGIIVIIIIKKGNYWRHSI</sequence>
<evidence type="ECO:0000313" key="6">
    <source>
        <dbReference type="EMBL" id="KAF7639359.1"/>
    </source>
</evidence>
<dbReference type="InterPro" id="IPR019382">
    <property type="entry name" value="eIF3l"/>
</dbReference>
<keyword evidence="2 4" id="KW-0396">Initiation factor</keyword>
<feature type="domain" description="PCI" evidence="5">
    <location>
        <begin position="287"/>
        <end position="479"/>
    </location>
</feature>
<dbReference type="GO" id="GO:0033290">
    <property type="term" value="C:eukaryotic 48S preinitiation complex"/>
    <property type="evidence" value="ECO:0007669"/>
    <property type="project" value="UniProtKB-UniRule"/>
</dbReference>
<evidence type="ECO:0000256" key="1">
    <source>
        <dbReference type="ARBA" id="ARBA00022490"/>
    </source>
</evidence>
<keyword evidence="3 4" id="KW-0648">Protein biosynthesis</keyword>
<gene>
    <name evidence="6" type="ORF">Mgra_00001027</name>
</gene>